<evidence type="ECO:0000256" key="1">
    <source>
        <dbReference type="ARBA" id="ARBA00022801"/>
    </source>
</evidence>
<dbReference type="OrthoDB" id="6495301at2759"/>
<dbReference type="InterPro" id="IPR029058">
    <property type="entry name" value="AB_hydrolase_fold"/>
</dbReference>
<accession>A0A1Y1VJB2</accession>
<feature type="chain" id="PRO_5012192175" evidence="2">
    <location>
        <begin position="23"/>
        <end position="338"/>
    </location>
</feature>
<reference evidence="4 5" key="2">
    <citation type="submission" date="2016-08" db="EMBL/GenBank/DDBJ databases">
        <title>Pervasive Adenine N6-methylation of Active Genes in Fungi.</title>
        <authorList>
            <consortium name="DOE Joint Genome Institute"/>
            <person name="Mondo S.J."/>
            <person name="Dannebaum R.O."/>
            <person name="Kuo R.C."/>
            <person name="Labutti K."/>
            <person name="Haridas S."/>
            <person name="Kuo A."/>
            <person name="Salamov A."/>
            <person name="Ahrendt S.R."/>
            <person name="Lipzen A."/>
            <person name="Sullivan W."/>
            <person name="Andreopoulos W.B."/>
            <person name="Clum A."/>
            <person name="Lindquist E."/>
            <person name="Daum C."/>
            <person name="Ramamoorthy G.K."/>
            <person name="Gryganskyi A."/>
            <person name="Culley D."/>
            <person name="Magnuson J.K."/>
            <person name="James T.Y."/>
            <person name="O'Malley M.A."/>
            <person name="Stajich J.E."/>
            <person name="Spatafora J.W."/>
            <person name="Visel A."/>
            <person name="Grigoriev I.V."/>
        </authorList>
    </citation>
    <scope>NUCLEOTIDE SEQUENCE [LARGE SCALE GENOMIC DNA]</scope>
    <source>
        <strain evidence="5">finn</strain>
    </source>
</reference>
<reference evidence="4 5" key="1">
    <citation type="submission" date="2016-08" db="EMBL/GenBank/DDBJ databases">
        <title>Genomes of anaerobic fungi encode conserved fungal cellulosomes for biomass hydrolysis.</title>
        <authorList>
            <consortium name="DOE Joint Genome Institute"/>
            <person name="Haitjema C.H."/>
            <person name="Gilmore S.P."/>
            <person name="Henske J.K."/>
            <person name="Solomon K.V."/>
            <person name="De Groot R."/>
            <person name="Kuo A."/>
            <person name="Mondo S.J."/>
            <person name="Salamov A.A."/>
            <person name="Labutti K."/>
            <person name="Zhao Z."/>
            <person name="Chiniquy J."/>
            <person name="Barry K."/>
            <person name="Brewer H.M."/>
            <person name="Purvine S.O."/>
            <person name="Wright A.T."/>
            <person name="Boxma B."/>
            <person name="Van Alen T."/>
            <person name="Hackstein J.H."/>
            <person name="Baker S.E."/>
            <person name="Grigoriev I.V."/>
            <person name="O'Malley M.A."/>
        </authorList>
    </citation>
    <scope>NUCLEOTIDE SEQUENCE [LARGE SCALE GENOMIC DNA]</scope>
    <source>
        <strain evidence="5">finn</strain>
    </source>
</reference>
<dbReference type="STRING" id="1754191.A0A1Y1VJB2"/>
<dbReference type="Proteomes" id="UP000193719">
    <property type="component" value="Unassembled WGS sequence"/>
</dbReference>
<evidence type="ECO:0000313" key="5">
    <source>
        <dbReference type="Proteomes" id="UP000193719"/>
    </source>
</evidence>
<evidence type="ECO:0000313" key="4">
    <source>
        <dbReference type="EMBL" id="ORX57269.1"/>
    </source>
</evidence>
<organism evidence="4 5">
    <name type="scientific">Piromyces finnis</name>
    <dbReference type="NCBI Taxonomy" id="1754191"/>
    <lineage>
        <taxon>Eukaryota</taxon>
        <taxon>Fungi</taxon>
        <taxon>Fungi incertae sedis</taxon>
        <taxon>Chytridiomycota</taxon>
        <taxon>Chytridiomycota incertae sedis</taxon>
        <taxon>Neocallimastigomycetes</taxon>
        <taxon>Neocallimastigales</taxon>
        <taxon>Neocallimastigaceae</taxon>
        <taxon>Piromyces</taxon>
    </lineage>
</organism>
<dbReference type="PANTHER" id="PTHR48081:SF33">
    <property type="entry name" value="KYNURENINE FORMAMIDASE"/>
    <property type="match status" value="1"/>
</dbReference>
<feature type="domain" description="BD-FAE-like" evidence="3">
    <location>
        <begin position="80"/>
        <end position="235"/>
    </location>
</feature>
<name>A0A1Y1VJB2_9FUNG</name>
<dbReference type="EMBL" id="MCFH01000006">
    <property type="protein sequence ID" value="ORX57269.1"/>
    <property type="molecule type" value="Genomic_DNA"/>
</dbReference>
<dbReference type="GO" id="GO:0016787">
    <property type="term" value="F:hydrolase activity"/>
    <property type="evidence" value="ECO:0007669"/>
    <property type="project" value="UniProtKB-KW"/>
</dbReference>
<dbReference type="Pfam" id="PF20434">
    <property type="entry name" value="BD-FAE"/>
    <property type="match status" value="1"/>
</dbReference>
<proteinExistence type="predicted"/>
<dbReference type="InterPro" id="IPR049492">
    <property type="entry name" value="BD-FAE-like_dom"/>
</dbReference>
<dbReference type="Gene3D" id="3.40.50.1820">
    <property type="entry name" value="alpha/beta hydrolase"/>
    <property type="match status" value="1"/>
</dbReference>
<sequence length="338" mass="38711">MKIFSLTTTLLLVLNFLLYCNASLINFSSIKNFINKGIETITSPIKSFLNEKEDENRDSKNYHNELDIERDIIFNKDRTLDIYYDKIDIITKSKLKPVNIFVFGGSWYSGSKVKFTKFGSLLEKNDYVAVLPNYVLFPQGGFEDMVDDIYNAIQWTHKNIKKYGGDPNRISISAYSAGAHLTALAIFKSLLGYPNKNKILKPLPMLEKVVLLNGPYDFDDYYEINNYFGKESENSIVENLAKVVFRSKNVSPTDLLKPYAMKSLKSLGAKKFVFFYTSLDKQVKESSAQNLIKQMKRICPNVNINYVYKEGYEHTTLTRGIRAGSAEEENVFINLVNL</sequence>
<keyword evidence="1 4" id="KW-0378">Hydrolase</keyword>
<keyword evidence="2" id="KW-0732">Signal</keyword>
<keyword evidence="5" id="KW-1185">Reference proteome</keyword>
<dbReference type="AlphaFoldDB" id="A0A1Y1VJB2"/>
<evidence type="ECO:0000259" key="3">
    <source>
        <dbReference type="Pfam" id="PF20434"/>
    </source>
</evidence>
<dbReference type="PANTHER" id="PTHR48081">
    <property type="entry name" value="AB HYDROLASE SUPERFAMILY PROTEIN C4A8.06C"/>
    <property type="match status" value="1"/>
</dbReference>
<gene>
    <name evidence="4" type="ORF">BCR36DRAFT_319552</name>
</gene>
<protein>
    <submittedName>
        <fullName evidence="4">Alpha/beta-hydrolase</fullName>
    </submittedName>
</protein>
<dbReference type="SUPFAM" id="SSF53474">
    <property type="entry name" value="alpha/beta-Hydrolases"/>
    <property type="match status" value="1"/>
</dbReference>
<dbReference type="InterPro" id="IPR050300">
    <property type="entry name" value="GDXG_lipolytic_enzyme"/>
</dbReference>
<comment type="caution">
    <text evidence="4">The sequence shown here is derived from an EMBL/GenBank/DDBJ whole genome shotgun (WGS) entry which is preliminary data.</text>
</comment>
<feature type="signal peptide" evidence="2">
    <location>
        <begin position="1"/>
        <end position="22"/>
    </location>
</feature>
<evidence type="ECO:0000256" key="2">
    <source>
        <dbReference type="SAM" id="SignalP"/>
    </source>
</evidence>